<keyword evidence="2" id="KW-1185">Reference proteome</keyword>
<accession>A0A5N0TG79</accession>
<evidence type="ECO:0000313" key="1">
    <source>
        <dbReference type="EMBL" id="KAA9134052.1"/>
    </source>
</evidence>
<comment type="caution">
    <text evidence="1">The sequence shown here is derived from an EMBL/GenBank/DDBJ whole genome shotgun (WGS) entry which is preliminary data.</text>
</comment>
<dbReference type="AlphaFoldDB" id="A0A5N0TG79"/>
<dbReference type="EMBL" id="VYXP01000001">
    <property type="protein sequence ID" value="KAA9134052.1"/>
    <property type="molecule type" value="Genomic_DNA"/>
</dbReference>
<name>A0A5N0TG79_9GAMM</name>
<dbReference type="RefSeq" id="WP_150862402.1">
    <property type="nucleotide sequence ID" value="NZ_VYXP01000001.1"/>
</dbReference>
<sequence length="1123" mass="127866">MGLREDVQKYGLEKVVKRKIKRLSIEEVPEFISSLFSVENSPPLVKKGDYFPTIEGLGNAPIFIEGPAEIKLQFLLALQKTFQSEIEFFLDIRESIADAFLVNDFTKVDALVADLETRCGISYWSVQCRLLIDVFGNDHTKRIQNLESHAESFFSRYCSALLRLKFTPGINIFEFKNVVASVNDDLGAEYQHNSGFKNFTSHSSVIELLLLPSTSWEPRVSISRFLTSLQSLPVIDQFYVLRKLLSQPKALKSIKMSDEEVARILPVDKDRVFANLRVSIGDFNDLGNFEFPIELHQKYTVGKYADVVNSRNEFCQSAALFSDTLEIVANSIRRCKRDFGSQQDIAERIQFSVSTLLRGGTPSEKDLISLRSMCLLFANFDWSEILSDLVAKYSSMISPDERMQLRTADFFRCPVNPRSIKLITDRRTRQKFINYCRKLYGDSDVLNLVEAVESQNSEQVNLLTLPEYRKQKYCAKIAFTTGEIEKLERILVALSTSNDQIAAGFAIQFLAYAFLKTGQLEKSINLISQEIAEDELRHRMLPVVDIVTLIKKIGLKNLQRELGICNVIGVHERFFEANSESLLRAAFRNYLDAQGVRSPAELLRLGIDGDQQLIYFLGRVCQTNLLDCLETFDSQSSIDEERVRILLELLRTDSQFSQEVEKELLAITRERELRKILDQLGAGKINVDHVRLFEAIKDKLANDFSKLEAQLSEGILPKITRAQILTGERKAGQLLVANQSYQYLTSIFNKIKEGFLFSNEFGLDGYLSVKIRHAVLSGRILAVFKQRDLVLTQTGNNSYEHSESWKGLLKSEYSIAFDALRALNDAIHQMNSWLLKEVIQIEIENQNHQAAFNFHYSHEQFDEVCRDVTKGMSLPEVYDVCIDHLYRRLARCLERAKIVIQGRAKGELVSAIDQMHAFALTLNNSQQLADNATAVRTSIPSAINEISDWFSLSNVKKYVDFSLDTLIDAAVRTIRLRHPNTQLEVTKNIATFLRFPGSALEPVFDILLLAFGNVMTHSKRSSEGCACEVGLFQEEEKYRIEFTNEVRFANLEECRALNDDLVQRQSSYDSDTPDLIRTEGGSGLAKIRKLARVDLEAEISPEFGIENGRFYLKVWLPSICRVQ</sequence>
<proteinExistence type="predicted"/>
<evidence type="ECO:0000313" key="2">
    <source>
        <dbReference type="Proteomes" id="UP000325372"/>
    </source>
</evidence>
<protein>
    <submittedName>
        <fullName evidence="1">Uncharacterized protein</fullName>
    </submittedName>
</protein>
<dbReference type="Proteomes" id="UP000325372">
    <property type="component" value="Unassembled WGS sequence"/>
</dbReference>
<gene>
    <name evidence="1" type="ORF">F3N42_00435</name>
</gene>
<organism evidence="1 2">
    <name type="scientific">Marinihelvus fidelis</name>
    <dbReference type="NCBI Taxonomy" id="2613842"/>
    <lineage>
        <taxon>Bacteria</taxon>
        <taxon>Pseudomonadati</taxon>
        <taxon>Pseudomonadota</taxon>
        <taxon>Gammaproteobacteria</taxon>
        <taxon>Chromatiales</taxon>
        <taxon>Wenzhouxiangellaceae</taxon>
        <taxon>Marinihelvus</taxon>
    </lineage>
</organism>
<reference evidence="1 2" key="1">
    <citation type="submission" date="2019-09" db="EMBL/GenBank/DDBJ databases">
        <title>Wenzhouxiangella sp. Genome sequencing and assembly.</title>
        <authorList>
            <person name="Zhang R."/>
        </authorList>
    </citation>
    <scope>NUCLEOTIDE SEQUENCE [LARGE SCALE GENOMIC DNA]</scope>
    <source>
        <strain evidence="1 2">W260</strain>
    </source>
</reference>